<evidence type="ECO:0000256" key="3">
    <source>
        <dbReference type="ARBA" id="ARBA00023128"/>
    </source>
</evidence>
<protein>
    <recommendedName>
        <fullName evidence="5">Mitochondrial assembly of ribosomal large subunit protein 1</fullName>
    </recommendedName>
</protein>
<evidence type="ECO:0000313" key="11">
    <source>
        <dbReference type="Proteomes" id="UP000663829"/>
    </source>
</evidence>
<feature type="region of interest" description="Disordered" evidence="6">
    <location>
        <begin position="37"/>
        <end position="72"/>
    </location>
</feature>
<dbReference type="SUPFAM" id="SSF81301">
    <property type="entry name" value="Nucleotidyltransferase"/>
    <property type="match status" value="1"/>
</dbReference>
<dbReference type="AlphaFoldDB" id="A0A814TGX3"/>
<keyword evidence="11" id="KW-1185">Reference proteome</keyword>
<name>A0A814TGX3_9BILA</name>
<dbReference type="EMBL" id="CAJNOQ010007209">
    <property type="protein sequence ID" value="CAF1161229.1"/>
    <property type="molecule type" value="Genomic_DNA"/>
</dbReference>
<gene>
    <name evidence="8" type="ORF">GPM918_LOCUS21691</name>
    <name evidence="7" type="ORF">OVA965_LOCUS4535</name>
    <name evidence="10" type="ORF">SRO942_LOCUS21688</name>
    <name evidence="9" type="ORF">TMI583_LOCUS4533</name>
</gene>
<dbReference type="Proteomes" id="UP000677228">
    <property type="component" value="Unassembled WGS sequence"/>
</dbReference>
<dbReference type="PANTHER" id="PTHR21043:SF0">
    <property type="entry name" value="MITOCHONDRIAL ASSEMBLY OF RIBOSOMAL LARGE SUBUNIT PROTEIN 1"/>
    <property type="match status" value="1"/>
</dbReference>
<evidence type="ECO:0000256" key="2">
    <source>
        <dbReference type="ARBA" id="ARBA00010574"/>
    </source>
</evidence>
<dbReference type="OrthoDB" id="21330at2759"/>
<dbReference type="Gene3D" id="3.30.460.10">
    <property type="entry name" value="Beta Polymerase, domain 2"/>
    <property type="match status" value="1"/>
</dbReference>
<accession>A0A814TGX3</accession>
<comment type="subcellular location">
    <subcellularLocation>
        <location evidence="1">Mitochondrion</location>
    </subcellularLocation>
</comment>
<evidence type="ECO:0000256" key="6">
    <source>
        <dbReference type="SAM" id="MobiDB-lite"/>
    </source>
</evidence>
<dbReference type="GO" id="GO:0090071">
    <property type="term" value="P:negative regulation of ribosome biogenesis"/>
    <property type="evidence" value="ECO:0007669"/>
    <property type="project" value="TreeGrafter"/>
</dbReference>
<evidence type="ECO:0000313" key="10">
    <source>
        <dbReference type="EMBL" id="CAF3924824.1"/>
    </source>
</evidence>
<evidence type="ECO:0000256" key="5">
    <source>
        <dbReference type="ARBA" id="ARBA00073331"/>
    </source>
</evidence>
<evidence type="ECO:0000313" key="9">
    <source>
        <dbReference type="EMBL" id="CAF3582079.1"/>
    </source>
</evidence>
<proteinExistence type="inferred from homology"/>
<dbReference type="EMBL" id="CAJOBC010007209">
    <property type="protein sequence ID" value="CAF3924824.1"/>
    <property type="molecule type" value="Genomic_DNA"/>
</dbReference>
<dbReference type="Pfam" id="PF02410">
    <property type="entry name" value="RsfS"/>
    <property type="match status" value="1"/>
</dbReference>
<dbReference type="GO" id="GO:0005739">
    <property type="term" value="C:mitochondrion"/>
    <property type="evidence" value="ECO:0007669"/>
    <property type="project" value="UniProtKB-SubCell"/>
</dbReference>
<evidence type="ECO:0000256" key="4">
    <source>
        <dbReference type="ARBA" id="ARBA00053669"/>
    </source>
</evidence>
<sequence length="348" mass="40622">MRLSRCLQTYSLLNKLASTAITTNYTRSFYPTSILNQSSNSASTPKNFDQDEEQDVEKRSSSFISQQSPKVKLHPGNQFSLEEIQQGLHKTSSQPTSKDKKREIEELYEFEKLEFDDKPLIKEQLRHHTERGETGVFDLDDLIEILRDERMRDICVIEIPPEKQYAQYLVLATAFSSRHLMNTSVYLNKLYKAKKHNNDPYLNSETRNGNKWHAMDMGHIVLHLMDSELREQTDLESLWTVGSKYDDQVVNIMTTIDAIKKIDETLKNEEEVPFGKMFGVLKMRGSHVRFPLERPGMFMDKPPVKEVQYSDIPHRKHQDEPLKEEVEKSFVELHNEKQPPVYEGQKIN</sequence>
<dbReference type="NCBIfam" id="TIGR00090">
    <property type="entry name" value="rsfS_iojap_ybeB"/>
    <property type="match status" value="1"/>
</dbReference>
<comment type="function">
    <text evidence="4">Required for normal mitochondrial ribosome function and mitochondrial translation. May play a role in ribosome biogenesis by preventing premature association of the 28S and 39S ribosomal subunits. Interacts with mitochondrial ribosomal protein uL14m (MRPL14), probably blocking formation of intersubunit bridge B8, preventing association of the 28S and 39S ribosomal subunits. Addition to isolated mitochondrial ribosomal subunits partially inhibits translation, probably by interfering with the association of the 28S and 39S ribosomal subunits and the formation of functional ribosomes. May also participate in the assembly and/or regulation of the stability of the large subunit of the mitochondrial ribosome. May function as a ribosomal silencing factor.</text>
</comment>
<dbReference type="GO" id="GO:0017148">
    <property type="term" value="P:negative regulation of translation"/>
    <property type="evidence" value="ECO:0007669"/>
    <property type="project" value="TreeGrafter"/>
</dbReference>
<dbReference type="InterPro" id="IPR004394">
    <property type="entry name" value="Iojap/RsfS/C7orf30"/>
</dbReference>
<dbReference type="Proteomes" id="UP000663829">
    <property type="component" value="Unassembled WGS sequence"/>
</dbReference>
<evidence type="ECO:0000256" key="1">
    <source>
        <dbReference type="ARBA" id="ARBA00004173"/>
    </source>
</evidence>
<comment type="caution">
    <text evidence="8">The sequence shown here is derived from an EMBL/GenBank/DDBJ whole genome shotgun (WGS) entry which is preliminary data.</text>
</comment>
<comment type="similarity">
    <text evidence="2">Belongs to the Iojap/RsfS family.</text>
</comment>
<dbReference type="GO" id="GO:0043023">
    <property type="term" value="F:ribosomal large subunit binding"/>
    <property type="evidence" value="ECO:0007669"/>
    <property type="project" value="TreeGrafter"/>
</dbReference>
<dbReference type="FunFam" id="3.30.460.10:FF:000018">
    <property type="entry name" value="Mitochondrial assembly of ribosomal large subunit 1"/>
    <property type="match status" value="1"/>
</dbReference>
<dbReference type="InterPro" id="IPR043519">
    <property type="entry name" value="NT_sf"/>
</dbReference>
<dbReference type="EMBL" id="CAJNOK010001201">
    <property type="protein sequence ID" value="CAF0798843.1"/>
    <property type="molecule type" value="Genomic_DNA"/>
</dbReference>
<evidence type="ECO:0000313" key="7">
    <source>
        <dbReference type="EMBL" id="CAF0798843.1"/>
    </source>
</evidence>
<keyword evidence="3" id="KW-0496">Mitochondrion</keyword>
<feature type="compositionally biased region" description="Polar residues" evidence="6">
    <location>
        <begin position="37"/>
        <end position="47"/>
    </location>
</feature>
<organism evidence="8 11">
    <name type="scientific">Didymodactylos carnosus</name>
    <dbReference type="NCBI Taxonomy" id="1234261"/>
    <lineage>
        <taxon>Eukaryota</taxon>
        <taxon>Metazoa</taxon>
        <taxon>Spiralia</taxon>
        <taxon>Gnathifera</taxon>
        <taxon>Rotifera</taxon>
        <taxon>Eurotatoria</taxon>
        <taxon>Bdelloidea</taxon>
        <taxon>Philodinida</taxon>
        <taxon>Philodinidae</taxon>
        <taxon>Didymodactylos</taxon>
    </lineage>
</organism>
<dbReference type="EMBL" id="CAJOBA010001201">
    <property type="protein sequence ID" value="CAF3582079.1"/>
    <property type="molecule type" value="Genomic_DNA"/>
</dbReference>
<evidence type="ECO:0000313" key="8">
    <source>
        <dbReference type="EMBL" id="CAF1161229.1"/>
    </source>
</evidence>
<reference evidence="8" key="1">
    <citation type="submission" date="2021-02" db="EMBL/GenBank/DDBJ databases">
        <authorList>
            <person name="Nowell W R."/>
        </authorList>
    </citation>
    <scope>NUCLEOTIDE SEQUENCE</scope>
</reference>
<dbReference type="Proteomes" id="UP000681722">
    <property type="component" value="Unassembled WGS sequence"/>
</dbReference>
<dbReference type="Proteomes" id="UP000682733">
    <property type="component" value="Unassembled WGS sequence"/>
</dbReference>
<dbReference type="PANTHER" id="PTHR21043">
    <property type="entry name" value="IOJAP SUPERFAMILY ORTHOLOG"/>
    <property type="match status" value="1"/>
</dbReference>